<organism evidence="1 2">
    <name type="scientific">Aspergillus versicolor CBS 583.65</name>
    <dbReference type="NCBI Taxonomy" id="1036611"/>
    <lineage>
        <taxon>Eukaryota</taxon>
        <taxon>Fungi</taxon>
        <taxon>Dikarya</taxon>
        <taxon>Ascomycota</taxon>
        <taxon>Pezizomycotina</taxon>
        <taxon>Eurotiomycetes</taxon>
        <taxon>Eurotiomycetidae</taxon>
        <taxon>Eurotiales</taxon>
        <taxon>Aspergillaceae</taxon>
        <taxon>Aspergillus</taxon>
        <taxon>Aspergillus subgen. Nidulantes</taxon>
    </lineage>
</organism>
<name>A0A1L9PR48_ASPVE</name>
<evidence type="ECO:0000313" key="1">
    <source>
        <dbReference type="EMBL" id="OJJ04004.1"/>
    </source>
</evidence>
<dbReference type="GeneID" id="63728338"/>
<dbReference type="AlphaFoldDB" id="A0A1L9PR48"/>
<proteinExistence type="predicted"/>
<evidence type="ECO:0000313" key="2">
    <source>
        <dbReference type="Proteomes" id="UP000184073"/>
    </source>
</evidence>
<protein>
    <recommendedName>
        <fullName evidence="3">F-box domain-containing protein</fullName>
    </recommendedName>
</protein>
<dbReference type="Pfam" id="PF14435">
    <property type="entry name" value="SUKH-4"/>
    <property type="match status" value="1"/>
</dbReference>
<evidence type="ECO:0008006" key="3">
    <source>
        <dbReference type="Google" id="ProtNLM"/>
    </source>
</evidence>
<dbReference type="InterPro" id="IPR025851">
    <property type="entry name" value="SUKH-4"/>
</dbReference>
<keyword evidence="2" id="KW-1185">Reference proteome</keyword>
<sequence length="257" mass="29379">MPTLLDLPHEILLWVYQSLDNITDALHLAKSCKLLSHVFDRRPQNRRKILLSITDNTEGTESPDKAWLEDHFGPGSLWQPDESEFPPELADAATRTFLTTVGFPVIDLRRTGYHSTHLSKAERRLEPYDSDELYGRRTPDDDSPRTDFCFHFGSVWEWMVMVDGENGEVCLYDPGGWDHGAGYQGLVAFSVDIFAMLLGMMAGVVEDLDAAMDVFGEDEGEEVRRAVLDALRERMAEYDYCFSEGCKFWDELFEHLL</sequence>
<dbReference type="Proteomes" id="UP000184073">
    <property type="component" value="Unassembled WGS sequence"/>
</dbReference>
<dbReference type="VEuPathDB" id="FungiDB:ASPVEDRAFT_43452"/>
<gene>
    <name evidence="1" type="ORF">ASPVEDRAFT_43452</name>
</gene>
<reference evidence="2" key="1">
    <citation type="journal article" date="2017" name="Genome Biol.">
        <title>Comparative genomics reveals high biological diversity and specific adaptations in the industrially and medically important fungal genus Aspergillus.</title>
        <authorList>
            <person name="de Vries R.P."/>
            <person name="Riley R."/>
            <person name="Wiebenga A."/>
            <person name="Aguilar-Osorio G."/>
            <person name="Amillis S."/>
            <person name="Uchima C.A."/>
            <person name="Anderluh G."/>
            <person name="Asadollahi M."/>
            <person name="Askin M."/>
            <person name="Barry K."/>
            <person name="Battaglia E."/>
            <person name="Bayram O."/>
            <person name="Benocci T."/>
            <person name="Braus-Stromeyer S.A."/>
            <person name="Caldana C."/>
            <person name="Canovas D."/>
            <person name="Cerqueira G.C."/>
            <person name="Chen F."/>
            <person name="Chen W."/>
            <person name="Choi C."/>
            <person name="Clum A."/>
            <person name="Dos Santos R.A."/>
            <person name="Damasio A.R."/>
            <person name="Diallinas G."/>
            <person name="Emri T."/>
            <person name="Fekete E."/>
            <person name="Flipphi M."/>
            <person name="Freyberg S."/>
            <person name="Gallo A."/>
            <person name="Gournas C."/>
            <person name="Habgood R."/>
            <person name="Hainaut M."/>
            <person name="Harispe M.L."/>
            <person name="Henrissat B."/>
            <person name="Hilden K.S."/>
            <person name="Hope R."/>
            <person name="Hossain A."/>
            <person name="Karabika E."/>
            <person name="Karaffa L."/>
            <person name="Karanyi Z."/>
            <person name="Krasevec N."/>
            <person name="Kuo A."/>
            <person name="Kusch H."/>
            <person name="LaButti K."/>
            <person name="Lagendijk E.L."/>
            <person name="Lapidus A."/>
            <person name="Levasseur A."/>
            <person name="Lindquist E."/>
            <person name="Lipzen A."/>
            <person name="Logrieco A.F."/>
            <person name="MacCabe A."/>
            <person name="Maekelae M.R."/>
            <person name="Malavazi I."/>
            <person name="Melin P."/>
            <person name="Meyer V."/>
            <person name="Mielnichuk N."/>
            <person name="Miskei M."/>
            <person name="Molnar A.P."/>
            <person name="Mule G."/>
            <person name="Ngan C.Y."/>
            <person name="Orejas M."/>
            <person name="Orosz E."/>
            <person name="Ouedraogo J.P."/>
            <person name="Overkamp K.M."/>
            <person name="Park H.-S."/>
            <person name="Perrone G."/>
            <person name="Piumi F."/>
            <person name="Punt P.J."/>
            <person name="Ram A.F."/>
            <person name="Ramon A."/>
            <person name="Rauscher S."/>
            <person name="Record E."/>
            <person name="Riano-Pachon D.M."/>
            <person name="Robert V."/>
            <person name="Roehrig J."/>
            <person name="Ruller R."/>
            <person name="Salamov A."/>
            <person name="Salih N.S."/>
            <person name="Samson R.A."/>
            <person name="Sandor E."/>
            <person name="Sanguinetti M."/>
            <person name="Schuetze T."/>
            <person name="Sepcic K."/>
            <person name="Shelest E."/>
            <person name="Sherlock G."/>
            <person name="Sophianopoulou V."/>
            <person name="Squina F.M."/>
            <person name="Sun H."/>
            <person name="Susca A."/>
            <person name="Todd R.B."/>
            <person name="Tsang A."/>
            <person name="Unkles S.E."/>
            <person name="van de Wiele N."/>
            <person name="van Rossen-Uffink D."/>
            <person name="Oliveira J.V."/>
            <person name="Vesth T.C."/>
            <person name="Visser J."/>
            <person name="Yu J.-H."/>
            <person name="Zhou M."/>
            <person name="Andersen M.R."/>
            <person name="Archer D.B."/>
            <person name="Baker S.E."/>
            <person name="Benoit I."/>
            <person name="Brakhage A.A."/>
            <person name="Braus G.H."/>
            <person name="Fischer R."/>
            <person name="Frisvad J.C."/>
            <person name="Goldman G.H."/>
            <person name="Houbraken J."/>
            <person name="Oakley B."/>
            <person name="Pocsi I."/>
            <person name="Scazzocchio C."/>
            <person name="Seiboth B."/>
            <person name="vanKuyk P.A."/>
            <person name="Wortman J."/>
            <person name="Dyer P.S."/>
            <person name="Grigoriev I.V."/>
        </authorList>
    </citation>
    <scope>NUCLEOTIDE SEQUENCE [LARGE SCALE GENOMIC DNA]</scope>
    <source>
        <strain evidence="2">CBS 583.65</strain>
    </source>
</reference>
<dbReference type="OrthoDB" id="4474617at2759"/>
<dbReference type="EMBL" id="KV878131">
    <property type="protein sequence ID" value="OJJ04004.1"/>
    <property type="molecule type" value="Genomic_DNA"/>
</dbReference>
<accession>A0A1L9PR48</accession>
<dbReference type="RefSeq" id="XP_040669766.1">
    <property type="nucleotide sequence ID" value="XM_040812827.1"/>
</dbReference>